<evidence type="ECO:0000313" key="5">
    <source>
        <dbReference type="EMBL" id="PSL36370.1"/>
    </source>
</evidence>
<dbReference type="EMBL" id="PYAT01000007">
    <property type="protein sequence ID" value="PSL36370.1"/>
    <property type="molecule type" value="Genomic_DNA"/>
</dbReference>
<comment type="caution">
    <text evidence="5">The sequence shown here is derived from an EMBL/GenBank/DDBJ whole genome shotgun (WGS) entry which is preliminary data.</text>
</comment>
<reference evidence="5 6" key="1">
    <citation type="submission" date="2018-03" db="EMBL/GenBank/DDBJ databases">
        <title>Genomic Encyclopedia of Type Strains, Phase III (KMG-III): the genomes of soil and plant-associated and newly described type strains.</title>
        <authorList>
            <person name="Whitman W."/>
        </authorList>
    </citation>
    <scope>NUCLEOTIDE SEQUENCE [LARGE SCALE GENOMIC DNA]</scope>
    <source>
        <strain evidence="5 6">CGMCC 1.12259</strain>
    </source>
</reference>
<comment type="similarity">
    <text evidence="1 3">Belongs to the short-chain dehydrogenases/reductases (SDR) family.</text>
</comment>
<dbReference type="RefSeq" id="WP_106533723.1">
    <property type="nucleotide sequence ID" value="NZ_PYAT01000007.1"/>
</dbReference>
<keyword evidence="6" id="KW-1185">Reference proteome</keyword>
<sequence length="305" mass="32745">MASEKKRDGLTVVVTGASSGFGKGIVKQLSAEGANVVLAARRTGLIEELAKECGPNALPVTTDISKEEDMKRLYETAVSRFGKIDVWINNAALGIIGSFTKVPIEDLVRLVEINILGTMYGSHYALKHFKEQEQGTLINMSSFVSKVPLPYGAIYTGTKAAITSLSAGLYQEMKLEGRDDIHVCSVHPWVTDTPWTVHTGNYSGHDLRFGPVDDPETVIAAVIGLIDKPQESIDIGFKVKGTLASYKLVPGLVGKLNGASLMAMLMSAPEADATSGSLHTPTAEGTEVSGDLREKLKRKLKGQEE</sequence>
<dbReference type="PANTHER" id="PTHR44196">
    <property type="entry name" value="DEHYDROGENASE/REDUCTASE SDR FAMILY MEMBER 7B"/>
    <property type="match status" value="1"/>
</dbReference>
<dbReference type="AlphaFoldDB" id="A0A2P8GQX7"/>
<evidence type="ECO:0000256" key="2">
    <source>
        <dbReference type="ARBA" id="ARBA00023002"/>
    </source>
</evidence>
<feature type="region of interest" description="Disordered" evidence="4">
    <location>
        <begin position="272"/>
        <end position="305"/>
    </location>
</feature>
<dbReference type="InterPro" id="IPR036291">
    <property type="entry name" value="NAD(P)-bd_dom_sf"/>
</dbReference>
<dbReference type="OrthoDB" id="9775296at2"/>
<organism evidence="5 6">
    <name type="scientific">Planomicrobium soli</name>
    <dbReference type="NCBI Taxonomy" id="1176648"/>
    <lineage>
        <taxon>Bacteria</taxon>
        <taxon>Bacillati</taxon>
        <taxon>Bacillota</taxon>
        <taxon>Bacilli</taxon>
        <taxon>Bacillales</taxon>
        <taxon>Caryophanaceae</taxon>
        <taxon>Planomicrobium</taxon>
    </lineage>
</organism>
<dbReference type="Gene3D" id="3.40.50.720">
    <property type="entry name" value="NAD(P)-binding Rossmann-like Domain"/>
    <property type="match status" value="1"/>
</dbReference>
<proteinExistence type="inferred from homology"/>
<dbReference type="Proteomes" id="UP000242682">
    <property type="component" value="Unassembled WGS sequence"/>
</dbReference>
<evidence type="ECO:0000256" key="1">
    <source>
        <dbReference type="ARBA" id="ARBA00006484"/>
    </source>
</evidence>
<dbReference type="Pfam" id="PF00106">
    <property type="entry name" value="adh_short"/>
    <property type="match status" value="1"/>
</dbReference>
<gene>
    <name evidence="5" type="ORF">B0H99_107191</name>
</gene>
<dbReference type="SUPFAM" id="SSF51735">
    <property type="entry name" value="NAD(P)-binding Rossmann-fold domains"/>
    <property type="match status" value="1"/>
</dbReference>
<evidence type="ECO:0000313" key="6">
    <source>
        <dbReference type="Proteomes" id="UP000242682"/>
    </source>
</evidence>
<dbReference type="GO" id="GO:0016020">
    <property type="term" value="C:membrane"/>
    <property type="evidence" value="ECO:0007669"/>
    <property type="project" value="TreeGrafter"/>
</dbReference>
<accession>A0A2P8GQX7</accession>
<dbReference type="InterPro" id="IPR002347">
    <property type="entry name" value="SDR_fam"/>
</dbReference>
<dbReference type="PRINTS" id="PR00080">
    <property type="entry name" value="SDRFAMILY"/>
</dbReference>
<evidence type="ECO:0000256" key="3">
    <source>
        <dbReference type="RuleBase" id="RU000363"/>
    </source>
</evidence>
<dbReference type="PANTHER" id="PTHR44196:SF1">
    <property type="entry name" value="DEHYDROGENASE_REDUCTASE SDR FAMILY MEMBER 7B"/>
    <property type="match status" value="1"/>
</dbReference>
<protein>
    <submittedName>
        <fullName evidence="5">Short-subunit dehydrogenase</fullName>
    </submittedName>
</protein>
<evidence type="ECO:0000256" key="4">
    <source>
        <dbReference type="SAM" id="MobiDB-lite"/>
    </source>
</evidence>
<name>A0A2P8GQX7_9BACL</name>
<keyword evidence="2" id="KW-0560">Oxidoreductase</keyword>
<dbReference type="PRINTS" id="PR00081">
    <property type="entry name" value="GDHRDH"/>
</dbReference>
<dbReference type="GO" id="GO:0016491">
    <property type="term" value="F:oxidoreductase activity"/>
    <property type="evidence" value="ECO:0007669"/>
    <property type="project" value="UniProtKB-KW"/>
</dbReference>
<feature type="compositionally biased region" description="Basic residues" evidence="4">
    <location>
        <begin position="295"/>
        <end position="305"/>
    </location>
</feature>